<evidence type="ECO:0000313" key="3">
    <source>
        <dbReference type="Proteomes" id="UP001454036"/>
    </source>
</evidence>
<dbReference type="Pfam" id="PF00314">
    <property type="entry name" value="Thaumatin"/>
    <property type="match status" value="1"/>
</dbReference>
<evidence type="ECO:0008006" key="4">
    <source>
        <dbReference type="Google" id="ProtNLM"/>
    </source>
</evidence>
<dbReference type="InterPro" id="IPR001938">
    <property type="entry name" value="Thaumatin"/>
</dbReference>
<gene>
    <name evidence="2" type="ORF">LIER_13551</name>
</gene>
<protein>
    <recommendedName>
        <fullName evidence="4">Thaumatin-like protein 1b</fullName>
    </recommendedName>
</protein>
<dbReference type="SMART" id="SM00205">
    <property type="entry name" value="THN"/>
    <property type="match status" value="1"/>
</dbReference>
<sequence length="319" mass="33913">MMFLRFCSHSIHIITFTILVFTQGFLATTFTIVNKCGYAVWPGILANADSPKLETTGFELGPSATRSFEAPPHWSGRLWGRTSCTFDPNSGQGSCGTGDCGSNQVECNGAGASTATLIEFSIGSGTQDFYDVSLVDGYNLPVMVEPDGGSGSCMSTGCVKDLNRMCPEELRVGEGQGCRSACEAFGTPEYCCSGAYSSPSTCASSSYSQFFKSACPRSYSYAYDDPTSTFTCTGADYTITFCPSLSSRKSSMVSTGHGSTEDNGSLLGDNPGSTVGSWISGFLTGNSSSSTLPYVALFYHTTLPSFLISFFIPLLFFDF</sequence>
<keyword evidence="3" id="KW-1185">Reference proteome</keyword>
<accession>A0AAV3PYC0</accession>
<dbReference type="PANTHER" id="PTHR31048">
    <property type="entry name" value="OS03G0233200 PROTEIN"/>
    <property type="match status" value="1"/>
</dbReference>
<dbReference type="FunFam" id="2.60.110.10:FF:000001">
    <property type="entry name" value="THAUMATIN-LIKE PROTEIN 1"/>
    <property type="match status" value="1"/>
</dbReference>
<comment type="caution">
    <text evidence="2">The sequence shown here is derived from an EMBL/GenBank/DDBJ whole genome shotgun (WGS) entry which is preliminary data.</text>
</comment>
<dbReference type="CDD" id="cd09218">
    <property type="entry name" value="TLP-PA"/>
    <property type="match status" value="1"/>
</dbReference>
<keyword evidence="1" id="KW-0812">Transmembrane</keyword>
<dbReference type="EMBL" id="BAABME010002753">
    <property type="protein sequence ID" value="GAA0155942.1"/>
    <property type="molecule type" value="Genomic_DNA"/>
</dbReference>
<name>A0AAV3PYC0_LITER</name>
<dbReference type="Gene3D" id="2.60.110.10">
    <property type="entry name" value="Thaumatin"/>
    <property type="match status" value="1"/>
</dbReference>
<keyword evidence="1" id="KW-0472">Membrane</keyword>
<evidence type="ECO:0000313" key="2">
    <source>
        <dbReference type="EMBL" id="GAA0155942.1"/>
    </source>
</evidence>
<feature type="transmembrane region" description="Helical" evidence="1">
    <location>
        <begin position="297"/>
        <end position="317"/>
    </location>
</feature>
<dbReference type="Proteomes" id="UP001454036">
    <property type="component" value="Unassembled WGS sequence"/>
</dbReference>
<proteinExistence type="predicted"/>
<organism evidence="2 3">
    <name type="scientific">Lithospermum erythrorhizon</name>
    <name type="common">Purple gromwell</name>
    <name type="synonym">Lithospermum officinale var. erythrorhizon</name>
    <dbReference type="NCBI Taxonomy" id="34254"/>
    <lineage>
        <taxon>Eukaryota</taxon>
        <taxon>Viridiplantae</taxon>
        <taxon>Streptophyta</taxon>
        <taxon>Embryophyta</taxon>
        <taxon>Tracheophyta</taxon>
        <taxon>Spermatophyta</taxon>
        <taxon>Magnoliopsida</taxon>
        <taxon>eudicotyledons</taxon>
        <taxon>Gunneridae</taxon>
        <taxon>Pentapetalae</taxon>
        <taxon>asterids</taxon>
        <taxon>lamiids</taxon>
        <taxon>Boraginales</taxon>
        <taxon>Boraginaceae</taxon>
        <taxon>Boraginoideae</taxon>
        <taxon>Lithospermeae</taxon>
        <taxon>Lithospermum</taxon>
    </lineage>
</organism>
<dbReference type="PRINTS" id="PR00347">
    <property type="entry name" value="THAUMATIN"/>
</dbReference>
<dbReference type="SUPFAM" id="SSF49870">
    <property type="entry name" value="Osmotin, thaumatin-like protein"/>
    <property type="match status" value="1"/>
</dbReference>
<keyword evidence="1" id="KW-1133">Transmembrane helix</keyword>
<dbReference type="AlphaFoldDB" id="A0AAV3PYC0"/>
<dbReference type="InterPro" id="IPR037176">
    <property type="entry name" value="Osmotin/thaumatin-like_sf"/>
</dbReference>
<evidence type="ECO:0000256" key="1">
    <source>
        <dbReference type="SAM" id="Phobius"/>
    </source>
</evidence>
<dbReference type="PROSITE" id="PS51367">
    <property type="entry name" value="THAUMATIN_2"/>
    <property type="match status" value="1"/>
</dbReference>
<reference evidence="2 3" key="1">
    <citation type="submission" date="2024-01" db="EMBL/GenBank/DDBJ databases">
        <title>The complete chloroplast genome sequence of Lithospermum erythrorhizon: insights into the phylogenetic relationship among Boraginaceae species and the maternal lineages of purple gromwells.</title>
        <authorList>
            <person name="Okada T."/>
            <person name="Watanabe K."/>
        </authorList>
    </citation>
    <scope>NUCLEOTIDE SEQUENCE [LARGE SCALE GENOMIC DNA]</scope>
</reference>